<feature type="transmembrane region" description="Helical" evidence="2">
    <location>
        <begin position="62"/>
        <end position="81"/>
    </location>
</feature>
<sequence length="680" mass="79173">MIKFALPQIMNALFSILCIAYLQLRGQIVNLLIPQIIFLAFGMAFSFAAIRKTAKNVLQIDHSPMFFTILLLLQFASLLYLSKENLSENLICLLFGNMLSLQKLKSNEKNERRQFLNIKIMLQALSLLIIFIVIVLFKNISNNLEYLIIASILIIIVCLYEFLQNNYKYQASQTEQTQVIVPRRQSVLNQAQIPLQNAQGILDKFNDQQFFIISYRNNDIVVEKMSQFLIQQLKEKCLSIEEYMKKIQLFQISYESEHILTNNMLEIKNANLYSFIRDQIMEEKQSAVMQRRKSQGNINDDQQQQKLISPQNEQRQRLQSIQRNDGNLQKCNTLNLNNSSLQYIDKEFLSASVMRQFDIFFAKPQDNNSQQMANKKQQLYGIIQNEKSIYKKMQISSWNQGLIIEIEDDSIENIKIQMNNIQNGYKQEVTQKESQKLSSMLNDFSQKFRKMYNGQNKEDILLCQAQSQLYILELGINNFIYFLSDGMPFPKQDSVNVISFLKSIKAKFIQDTTVLEKMIEINISDDLNNKMITTDIRYLKQIIVNLLINSIKAYRKPDISNAIYIHVGQTLNDEFKFEIRDKASGFAQPLDFKRVREGKLGIFIVQKLLPYISKNPQLSIKTLHFENSQVGTSISFVLPRQLNLFTNSLHNSSNNILQQESYKLAQIMQSQLIAQLQDYI</sequence>
<keyword evidence="2" id="KW-1133">Transmembrane helix</keyword>
<feature type="transmembrane region" description="Helical" evidence="2">
    <location>
        <begin position="6"/>
        <end position="24"/>
    </location>
</feature>
<evidence type="ECO:0008006" key="5">
    <source>
        <dbReference type="Google" id="ProtNLM"/>
    </source>
</evidence>
<keyword evidence="2" id="KW-0812">Transmembrane</keyword>
<comment type="caution">
    <text evidence="3">The sequence shown here is derived from an EMBL/GenBank/DDBJ whole genome shotgun (WGS) entry which is preliminary data.</text>
</comment>
<evidence type="ECO:0000313" key="3">
    <source>
        <dbReference type="EMBL" id="CAD8050063.1"/>
    </source>
</evidence>
<evidence type="ECO:0000313" key="4">
    <source>
        <dbReference type="Proteomes" id="UP000692954"/>
    </source>
</evidence>
<reference evidence="3" key="1">
    <citation type="submission" date="2021-01" db="EMBL/GenBank/DDBJ databases">
        <authorList>
            <consortium name="Genoscope - CEA"/>
            <person name="William W."/>
        </authorList>
    </citation>
    <scope>NUCLEOTIDE SEQUENCE</scope>
</reference>
<keyword evidence="2" id="KW-0472">Membrane</keyword>
<protein>
    <recommendedName>
        <fullName evidence="5">Histidine kinase domain-containing protein</fullName>
    </recommendedName>
</protein>
<feature type="transmembrane region" description="Helical" evidence="2">
    <location>
        <begin position="31"/>
        <end position="50"/>
    </location>
</feature>
<feature type="transmembrane region" description="Helical" evidence="2">
    <location>
        <begin position="146"/>
        <end position="163"/>
    </location>
</feature>
<feature type="compositionally biased region" description="Polar residues" evidence="1">
    <location>
        <begin position="295"/>
        <end position="312"/>
    </location>
</feature>
<keyword evidence="4" id="KW-1185">Reference proteome</keyword>
<evidence type="ECO:0000256" key="2">
    <source>
        <dbReference type="SAM" id="Phobius"/>
    </source>
</evidence>
<evidence type="ECO:0000256" key="1">
    <source>
        <dbReference type="SAM" id="MobiDB-lite"/>
    </source>
</evidence>
<dbReference type="Proteomes" id="UP000692954">
    <property type="component" value="Unassembled WGS sequence"/>
</dbReference>
<accession>A0A8S1K6Q6</accession>
<dbReference type="OrthoDB" id="305152at2759"/>
<organism evidence="3 4">
    <name type="scientific">Paramecium sonneborni</name>
    <dbReference type="NCBI Taxonomy" id="65129"/>
    <lineage>
        <taxon>Eukaryota</taxon>
        <taxon>Sar</taxon>
        <taxon>Alveolata</taxon>
        <taxon>Ciliophora</taxon>
        <taxon>Intramacronucleata</taxon>
        <taxon>Oligohymenophorea</taxon>
        <taxon>Peniculida</taxon>
        <taxon>Parameciidae</taxon>
        <taxon>Paramecium</taxon>
    </lineage>
</organism>
<gene>
    <name evidence="3" type="ORF">PSON_ATCC_30995.1.T0040455</name>
</gene>
<dbReference type="EMBL" id="CAJJDN010000004">
    <property type="protein sequence ID" value="CAD8050063.1"/>
    <property type="molecule type" value="Genomic_DNA"/>
</dbReference>
<feature type="region of interest" description="Disordered" evidence="1">
    <location>
        <begin position="291"/>
        <end position="312"/>
    </location>
</feature>
<proteinExistence type="predicted"/>
<feature type="transmembrane region" description="Helical" evidence="2">
    <location>
        <begin position="120"/>
        <end position="140"/>
    </location>
</feature>
<name>A0A8S1K6Q6_9CILI</name>
<dbReference type="AlphaFoldDB" id="A0A8S1K6Q6"/>